<keyword evidence="1 3" id="KW-0732">Signal</keyword>
<gene>
    <name evidence="6" type="ORF">NEZAVI_LOCUS10876</name>
</gene>
<dbReference type="InterPro" id="IPR001747">
    <property type="entry name" value="Vitellogenin_N"/>
</dbReference>
<dbReference type="Proteomes" id="UP001152798">
    <property type="component" value="Chromosome 5"/>
</dbReference>
<evidence type="ECO:0008006" key="8">
    <source>
        <dbReference type="Google" id="ProtNLM"/>
    </source>
</evidence>
<feature type="chain" id="PRO_5040352652" description="Vitellogenin" evidence="3">
    <location>
        <begin position="22"/>
        <end position="1335"/>
    </location>
</feature>
<dbReference type="InterPro" id="IPR050733">
    <property type="entry name" value="Vitellogenin/Apolipophorin"/>
</dbReference>
<dbReference type="SUPFAM" id="SSF56968">
    <property type="entry name" value="Lipovitellin-phosvitin complex, beta-sheet shell regions"/>
    <property type="match status" value="1"/>
</dbReference>
<dbReference type="InterPro" id="IPR011030">
    <property type="entry name" value="Lipovitellin_superhlx_dom"/>
</dbReference>
<dbReference type="PANTHER" id="PTHR23345:SF33">
    <property type="entry name" value="CROSSVEINLESS D"/>
    <property type="match status" value="1"/>
</dbReference>
<reference evidence="6" key="1">
    <citation type="submission" date="2022-01" db="EMBL/GenBank/DDBJ databases">
        <authorList>
            <person name="King R."/>
        </authorList>
    </citation>
    <scope>NUCLEOTIDE SEQUENCE</scope>
</reference>
<evidence type="ECO:0000256" key="3">
    <source>
        <dbReference type="SAM" id="SignalP"/>
    </source>
</evidence>
<dbReference type="Pfam" id="PF01347">
    <property type="entry name" value="Vitellogenin_N"/>
    <property type="match status" value="1"/>
</dbReference>
<evidence type="ECO:0000313" key="7">
    <source>
        <dbReference type="Proteomes" id="UP001152798"/>
    </source>
</evidence>
<evidence type="ECO:0000256" key="1">
    <source>
        <dbReference type="ARBA" id="ARBA00022729"/>
    </source>
</evidence>
<dbReference type="SMART" id="SM00638">
    <property type="entry name" value="LPD_N"/>
    <property type="match status" value="1"/>
</dbReference>
<evidence type="ECO:0000259" key="5">
    <source>
        <dbReference type="PROSITE" id="PS51233"/>
    </source>
</evidence>
<feature type="domain" description="VWFD" evidence="5">
    <location>
        <begin position="1175"/>
        <end position="1335"/>
    </location>
</feature>
<dbReference type="InterPro" id="IPR001846">
    <property type="entry name" value="VWF_type-D"/>
</dbReference>
<dbReference type="PANTHER" id="PTHR23345">
    <property type="entry name" value="VITELLOGENIN-RELATED"/>
    <property type="match status" value="1"/>
</dbReference>
<comment type="caution">
    <text evidence="2">Lacks conserved residue(s) required for the propagation of feature annotation.</text>
</comment>
<evidence type="ECO:0000313" key="6">
    <source>
        <dbReference type="EMBL" id="CAH1401941.1"/>
    </source>
</evidence>
<dbReference type="InterPro" id="IPR015819">
    <property type="entry name" value="Lipid_transp_b-sht_shell"/>
</dbReference>
<proteinExistence type="predicted"/>
<dbReference type="InterPro" id="IPR015816">
    <property type="entry name" value="Vitellinogen_b-sht_N"/>
</dbReference>
<dbReference type="Pfam" id="PF09172">
    <property type="entry name" value="Vit_open_b-sht"/>
    <property type="match status" value="1"/>
</dbReference>
<evidence type="ECO:0000256" key="2">
    <source>
        <dbReference type="PROSITE-ProRule" id="PRU00557"/>
    </source>
</evidence>
<dbReference type="SMART" id="SM00216">
    <property type="entry name" value="VWD"/>
    <property type="match status" value="1"/>
</dbReference>
<sequence>MWKMFWLNLGLFLLCVSVSISAEISLFPEGREISYKWYANVSSGTILPSNLQATWSFQAILKVQQQSTNFTAFQITEVLLNPDEDYSWNISSLTLPFGAVYINGELNSLIVHEDDETWSVNMKRALTSTLQIKLEFIVADVLSIITEESNHYGRCVVEYEKFNLPSKKYKIRKSVDHESCKDYPAEHFSNAEMSLCPGTYQGITASDSERIFIVSPFEECLIQEVNATGRILVQPYQSNAESHYSKIGQTFKMLDIRTLNSNQTLNIESDGVAVDLVYETFKIDPTYGKNSENRTEIVNKIFLQLGELSDSLQTWEVGVKGLDNETSFRILDLMWWLEMNDWEKLYEATLGTSYRQETIQNLFWDLVPNVGSRSAVLFIKKVVKNGQVKGFLAGRLLASIPFYIRETSDELLTACEDLLTLGGDIPTEVKQQAILTFASLLYKTCKTKCKTDTLDRYSKLYLDKITESSNYENQMLYLQGLSNIHLGQVLDFLEPLISGQVPANKHIRFLAVWATLHTVYFNPNKVYEVYWPLFTNKSESLELRVASLTLLIMSKPSISRFFSIYLHMQAEPSEQLYNFYYTTIQSLARTNYPCYAKIGQAAAKFARFVPAKSRHWATGNYLLDFEDPDRAYGGFLQTLLIASEVTGLPNVYMFMVEQHSLGHTRLYALYLKTSGLNAAINDELKKIATMGNANLKISKVVELLGKLKVPVLDPEKLHLELILKIDDKTVLIYYFNEASFKNWTQMVRHVSSLYIEFSLNYQSLAFPSVISYSEPTDLGIPSLIKMRSASLISTRGSINQENEGKARNAELDLRYSWNGVTTHRVYNPLNNKWYGADRCRNIHIRLPFATKVILQVEKSVYKVKAVRHRDFVTGSKLGLVWHASTRLVSKTPVVKQYPNIRDEWTMDSEDLGARLGASVFDCSNPDTLPDALHLLKKAFMANHKNYNMVPGGVVLLGILALKDQLQFQPQGISCGVMLYFTPLLTQVKPELYIEGYDQMKISMTRKDGPLWEIQAGSKRLQDGNKEFTFKLYRAPSVSVTVAHIWRVIQFEGAFIVPSRMSGVSDTPAALTGYTFVSWGDASPSLADKAAVLDLKLLPSHNDSGGLYCKSFTPGCLQAASDLAARQIATIEYANLPSWLKMAAHALFPEQFQTESSQTQITFSYPMALLPWNTKGLCAVNSGSVLTLDNATIPSILTDCYTLAVADCSKEAQFSIQVKKLNNMMGIKIYCGNDSVELFPNSDIQSLVHVNGNKVENIKQGYHHTEMNEQQLSVRMTSEGIVEVELTSGVMLQLYNTTAVILIPAQFRGLTCGLCGDFNGDIINEPSMAYNDCENQ</sequence>
<keyword evidence="7" id="KW-1185">Reference proteome</keyword>
<accession>A0A9P0HH53</accession>
<dbReference type="PROSITE" id="PS51211">
    <property type="entry name" value="VITELLOGENIN"/>
    <property type="match status" value="1"/>
</dbReference>
<dbReference type="SUPFAM" id="SSF48431">
    <property type="entry name" value="Lipovitellin-phosvitin complex, superhelical domain"/>
    <property type="match status" value="1"/>
</dbReference>
<dbReference type="Gene3D" id="1.25.10.20">
    <property type="entry name" value="Vitellinogen, superhelical"/>
    <property type="match status" value="1"/>
</dbReference>
<dbReference type="SMART" id="SM01169">
    <property type="entry name" value="DUF1943"/>
    <property type="match status" value="1"/>
</dbReference>
<evidence type="ECO:0000259" key="4">
    <source>
        <dbReference type="PROSITE" id="PS51211"/>
    </source>
</evidence>
<dbReference type="EMBL" id="OV725081">
    <property type="protein sequence ID" value="CAH1401941.1"/>
    <property type="molecule type" value="Genomic_DNA"/>
</dbReference>
<dbReference type="GO" id="GO:0045735">
    <property type="term" value="F:nutrient reservoir activity"/>
    <property type="evidence" value="ECO:0007669"/>
    <property type="project" value="UniProtKB-KW"/>
</dbReference>
<dbReference type="Pfam" id="PF00094">
    <property type="entry name" value="VWD"/>
    <property type="match status" value="1"/>
</dbReference>
<feature type="domain" description="Vitellogenin" evidence="4">
    <location>
        <begin position="27"/>
        <end position="653"/>
    </location>
</feature>
<dbReference type="GO" id="GO:0005319">
    <property type="term" value="F:lipid transporter activity"/>
    <property type="evidence" value="ECO:0007669"/>
    <property type="project" value="InterPro"/>
</dbReference>
<name>A0A9P0HH53_NEZVI</name>
<dbReference type="PROSITE" id="PS51233">
    <property type="entry name" value="VWFD"/>
    <property type="match status" value="1"/>
</dbReference>
<feature type="signal peptide" evidence="3">
    <location>
        <begin position="1"/>
        <end position="21"/>
    </location>
</feature>
<protein>
    <recommendedName>
        <fullName evidence="8">Vitellogenin</fullName>
    </recommendedName>
</protein>
<dbReference type="InterPro" id="IPR015255">
    <property type="entry name" value="Vitellinogen_open_b-sht"/>
</dbReference>
<dbReference type="Gene3D" id="2.30.230.10">
    <property type="entry name" value="Lipovitellin, beta-sheet shell regions, chain A"/>
    <property type="match status" value="1"/>
</dbReference>
<organism evidence="6 7">
    <name type="scientific">Nezara viridula</name>
    <name type="common">Southern green stink bug</name>
    <name type="synonym">Cimex viridulus</name>
    <dbReference type="NCBI Taxonomy" id="85310"/>
    <lineage>
        <taxon>Eukaryota</taxon>
        <taxon>Metazoa</taxon>
        <taxon>Ecdysozoa</taxon>
        <taxon>Arthropoda</taxon>
        <taxon>Hexapoda</taxon>
        <taxon>Insecta</taxon>
        <taxon>Pterygota</taxon>
        <taxon>Neoptera</taxon>
        <taxon>Paraneoptera</taxon>
        <taxon>Hemiptera</taxon>
        <taxon>Heteroptera</taxon>
        <taxon>Panheteroptera</taxon>
        <taxon>Pentatomomorpha</taxon>
        <taxon>Pentatomoidea</taxon>
        <taxon>Pentatomidae</taxon>
        <taxon>Pentatominae</taxon>
        <taxon>Nezara</taxon>
    </lineage>
</organism>
<dbReference type="OrthoDB" id="5956066at2759"/>